<proteinExistence type="predicted"/>
<gene>
    <name evidence="2" type="ORF">BN874_550011</name>
</gene>
<organism evidence="2 3">
    <name type="scientific">Candidatus Contendobacter odensis Run_B_J11</name>
    <dbReference type="NCBI Taxonomy" id="1400861"/>
    <lineage>
        <taxon>Bacteria</taxon>
        <taxon>Pseudomonadati</taxon>
        <taxon>Pseudomonadota</taxon>
        <taxon>Gammaproteobacteria</taxon>
        <taxon>Candidatus Competibacteraceae</taxon>
        <taxon>Candidatus Contendibacter</taxon>
    </lineage>
</organism>
<evidence type="ECO:0000313" key="3">
    <source>
        <dbReference type="Proteomes" id="UP000019184"/>
    </source>
</evidence>
<name>A0A7U7GEJ7_9GAMM</name>
<reference evidence="2 3" key="1">
    <citation type="journal article" date="2014" name="ISME J.">
        <title>Candidatus Competibacter-lineage genomes retrieved from metagenomes reveal functional metabolic diversity.</title>
        <authorList>
            <person name="McIlroy S.J."/>
            <person name="Albertsen M."/>
            <person name="Andresen E.K."/>
            <person name="Saunders A.M."/>
            <person name="Kristiansen R."/>
            <person name="Stokholm-Bjerregaard M."/>
            <person name="Nielsen K.L."/>
            <person name="Nielsen P.H."/>
        </authorList>
    </citation>
    <scope>NUCLEOTIDE SEQUENCE [LARGE SCALE GENOMIC DNA]</scope>
    <source>
        <strain evidence="2 3">Run_B_J11</strain>
    </source>
</reference>
<accession>A0A7U7GEJ7</accession>
<dbReference type="SUPFAM" id="SSF55469">
    <property type="entry name" value="FMN-dependent nitroreductase-like"/>
    <property type="match status" value="2"/>
</dbReference>
<dbReference type="PANTHER" id="PTHR42741">
    <property type="entry name" value="NITROREDUCTASE FAMILY PROTEIN"/>
    <property type="match status" value="1"/>
</dbReference>
<dbReference type="AlphaFoldDB" id="A0A7U7GEJ7"/>
<dbReference type="InterPro" id="IPR000415">
    <property type="entry name" value="Nitroreductase-like"/>
</dbReference>
<dbReference type="CDD" id="cd02142">
    <property type="entry name" value="McbC_SagB-like_oxidoreductase"/>
    <property type="match status" value="2"/>
</dbReference>
<evidence type="ECO:0000259" key="1">
    <source>
        <dbReference type="Pfam" id="PF00881"/>
    </source>
</evidence>
<dbReference type="InterPro" id="IPR029479">
    <property type="entry name" value="Nitroreductase"/>
</dbReference>
<dbReference type="PANTHER" id="PTHR42741:SF3">
    <property type="entry name" value="NITROREDUCTASE FAMILY PROTEIN"/>
    <property type="match status" value="1"/>
</dbReference>
<protein>
    <submittedName>
        <fullName evidence="2">SagB-type dehydrogenase domain protein</fullName>
    </submittedName>
</protein>
<dbReference type="RefSeq" id="WP_051497950.1">
    <property type="nucleotide sequence ID" value="NZ_CBTK010000271.1"/>
</dbReference>
<evidence type="ECO:0000313" key="2">
    <source>
        <dbReference type="EMBL" id="CDH46664.1"/>
    </source>
</evidence>
<comment type="caution">
    <text evidence="2">The sequence shown here is derived from an EMBL/GenBank/DDBJ whole genome shotgun (WGS) entry which is preliminary data.</text>
</comment>
<dbReference type="GO" id="GO:0016491">
    <property type="term" value="F:oxidoreductase activity"/>
    <property type="evidence" value="ECO:0007669"/>
    <property type="project" value="InterPro"/>
</dbReference>
<dbReference type="EMBL" id="CBTK010000271">
    <property type="protein sequence ID" value="CDH46664.1"/>
    <property type="molecule type" value="Genomic_DNA"/>
</dbReference>
<keyword evidence="3" id="KW-1185">Reference proteome</keyword>
<sequence>MNAETTLENRLDTILRYHQTSKHRPDRYAPGPHGLDWANQPEPFRTYAGATRVDLNLAADALPVLFSAVRSGLRGESQPFSRETVGILLELSLGLSAWKAQGPSRWALRCNPSSGNLHPTEGYVVCSDLPELAAGVYHYVSRDHALERRASLNDAALPDFGLLLGLTSIHWREAWKYGLRAYRYCQHDVGHAIAAVAYAAAALGWRVRLLDAVSDADIAALLGLDRQADFADAEAEAPDVLLWVGADLPPDPLPLPIPTLFQGRANRLSPEQVHWAGIDAVAEAADQPTVPPEPCFIPSPLPPLTATEHPALAATIYRQRRSAVSFDGVTSLSAAAWFAMLDALLPRASTPPMDALPWRPRVAPVFFVHRVEDVAPGLYVLTRDPDLQLILQQKLRPDWSWQRVVGCPEHIPLYLLAQADCRDTAQFIACGQEIASDSAFALGFIAEFEPILKQRPWQYRQLFWETGLLGQILYLEAEAAGVRGTGIGCFFDDAMHQVLGIADLSLQSLYHFTVGGPVEDRRLQTLPPYAHLAHQK</sequence>
<dbReference type="OrthoDB" id="9801593at2"/>
<dbReference type="Proteomes" id="UP000019184">
    <property type="component" value="Unassembled WGS sequence"/>
</dbReference>
<dbReference type="Gene3D" id="3.40.109.10">
    <property type="entry name" value="NADH Oxidase"/>
    <property type="match status" value="2"/>
</dbReference>
<dbReference type="Pfam" id="PF00881">
    <property type="entry name" value="Nitroreductase"/>
    <property type="match status" value="1"/>
</dbReference>
<feature type="domain" description="Nitroreductase" evidence="1">
    <location>
        <begin position="107"/>
        <end position="226"/>
    </location>
</feature>